<dbReference type="EMBL" id="MEZZ01000041">
    <property type="protein sequence ID" value="OGD68076.1"/>
    <property type="molecule type" value="Genomic_DNA"/>
</dbReference>
<protein>
    <recommendedName>
        <fullName evidence="1">DNA polymerase III delta subunit-like C-terminal domain-containing protein</fullName>
    </recommendedName>
</protein>
<accession>A0A1F5ELI2</accession>
<evidence type="ECO:0000313" key="3">
    <source>
        <dbReference type="Proteomes" id="UP000186670"/>
    </source>
</evidence>
<organism evidence="2 3">
    <name type="scientific">Candidatus Campbellbacteria bacterium RIFCSPHIGHO2_01_FULL_34_10</name>
    <dbReference type="NCBI Taxonomy" id="1797577"/>
    <lineage>
        <taxon>Bacteria</taxon>
        <taxon>Candidatus Campbelliibacteriota</taxon>
    </lineage>
</organism>
<name>A0A1F5ELI2_9BACT</name>
<dbReference type="Proteomes" id="UP000186670">
    <property type="component" value="Unassembled WGS sequence"/>
</dbReference>
<evidence type="ECO:0000313" key="2">
    <source>
        <dbReference type="EMBL" id="OGD68076.1"/>
    </source>
</evidence>
<feature type="domain" description="DNA polymerase III delta subunit-like C-terminal" evidence="1">
    <location>
        <begin position="140"/>
        <end position="249"/>
    </location>
</feature>
<dbReference type="AlphaFoldDB" id="A0A1F5ELI2"/>
<reference evidence="2 3" key="1">
    <citation type="journal article" date="2016" name="Nat. Commun.">
        <title>Thousands of microbial genomes shed light on interconnected biogeochemical processes in an aquifer system.</title>
        <authorList>
            <person name="Anantharaman K."/>
            <person name="Brown C.T."/>
            <person name="Hug L.A."/>
            <person name="Sharon I."/>
            <person name="Castelle C.J."/>
            <person name="Probst A.J."/>
            <person name="Thomas B.C."/>
            <person name="Singh A."/>
            <person name="Wilkins M.J."/>
            <person name="Karaoz U."/>
            <person name="Brodie E.L."/>
            <person name="Williams K.H."/>
            <person name="Hubbard S.S."/>
            <person name="Banfield J.F."/>
        </authorList>
    </citation>
    <scope>NUCLEOTIDE SEQUENCE [LARGE SCALE GENOMIC DNA]</scope>
</reference>
<dbReference type="InterPro" id="IPR048466">
    <property type="entry name" value="DNA_pol3_delta-like_C"/>
</dbReference>
<dbReference type="Pfam" id="PF21694">
    <property type="entry name" value="DNA_pol3_delta_C"/>
    <property type="match status" value="1"/>
</dbReference>
<evidence type="ECO:0000259" key="1">
    <source>
        <dbReference type="Pfam" id="PF21694"/>
    </source>
</evidence>
<dbReference type="Gene3D" id="1.20.272.10">
    <property type="match status" value="1"/>
</dbReference>
<gene>
    <name evidence="2" type="ORF">A2811_02405</name>
</gene>
<comment type="caution">
    <text evidence="2">The sequence shown here is derived from an EMBL/GenBank/DDBJ whole genome shotgun (WGS) entry which is preliminary data.</text>
</comment>
<sequence>MLYLLHGQNFKKSREKLHSMTDSLLKKKPDASFFKLDSSNFSESQLDEFIGGQGLFEQKYIVQVDGLLIDTKSKDFIIDRIKEISESDNIFIFIENELSKPVLNKIEKTAEKIQEFAGDSFQGRKFGVIGGAELNLKDFNIFNMADAFGGRERKKLWVLYQEAVRRDIPAEEIHGILNWQLRAMIIAKKSMSAEKAGLKPFVYNKSLRFSKNFEQGDLRKISCKFVSMYHDARRGLVDFDTALEKFILEI</sequence>
<proteinExistence type="predicted"/>